<comment type="cofactor">
    <cofactor evidence="1">
        <name>Mg(2+)</name>
        <dbReference type="ChEBI" id="CHEBI:18420"/>
    </cofactor>
</comment>
<dbReference type="AlphaFoldDB" id="A0A6I6GBE9"/>
<evidence type="ECO:0000259" key="12">
    <source>
        <dbReference type="PROSITE" id="PS50146"/>
    </source>
</evidence>
<evidence type="ECO:0000256" key="11">
    <source>
        <dbReference type="ARBA" id="ARBA00023264"/>
    </source>
</evidence>
<evidence type="ECO:0000256" key="10">
    <source>
        <dbReference type="ARBA" id="ARBA00023209"/>
    </source>
</evidence>
<name>A0A6I6GBE9_9BACT</name>
<dbReference type="PANTHER" id="PTHR12358">
    <property type="entry name" value="SPHINGOSINE KINASE"/>
    <property type="match status" value="1"/>
</dbReference>
<evidence type="ECO:0000256" key="3">
    <source>
        <dbReference type="ARBA" id="ARBA00022679"/>
    </source>
</evidence>
<reference evidence="13 14" key="1">
    <citation type="submission" date="2019-11" db="EMBL/GenBank/DDBJ databases">
        <authorList>
            <person name="Im W.T."/>
        </authorList>
    </citation>
    <scope>NUCLEOTIDE SEQUENCE [LARGE SCALE GENOMIC DNA]</scope>
    <source>
        <strain evidence="13 14">SB-02</strain>
    </source>
</reference>
<dbReference type="GO" id="GO:0005886">
    <property type="term" value="C:plasma membrane"/>
    <property type="evidence" value="ECO:0007669"/>
    <property type="project" value="TreeGrafter"/>
</dbReference>
<keyword evidence="7" id="KW-0067">ATP-binding</keyword>
<evidence type="ECO:0000256" key="6">
    <source>
        <dbReference type="ARBA" id="ARBA00022777"/>
    </source>
</evidence>
<dbReference type="GO" id="GO:0005524">
    <property type="term" value="F:ATP binding"/>
    <property type="evidence" value="ECO:0007669"/>
    <property type="project" value="UniProtKB-KW"/>
</dbReference>
<organism evidence="13 14">
    <name type="scientific">Phnomibacter ginsenosidimutans</name>
    <dbReference type="NCBI Taxonomy" id="2676868"/>
    <lineage>
        <taxon>Bacteria</taxon>
        <taxon>Pseudomonadati</taxon>
        <taxon>Bacteroidota</taxon>
        <taxon>Chitinophagia</taxon>
        <taxon>Chitinophagales</taxon>
        <taxon>Chitinophagaceae</taxon>
        <taxon>Phnomibacter</taxon>
    </lineage>
</organism>
<proteinExistence type="predicted"/>
<sequence length="303" mass="33414">MNSIMRRRYFFVINPKAGTRSKDGLEKFIRQQADADGIDYHIFHTSPNTNAYSLQHLAEEFDATDVIACGGDGTVNMVAAAVRNTRMNLGIIPVGSGNGLGRTAALPLKPAQAYDVIRRGKVAKTDSFNVNRHFACMLAGIGFDAAVAEKFSHSSKRGLMTYTTKTLVEFFKAHPYQFEVCIENFCFFTDAFFISVANSNQFGNNVTIAPLASISDGLLDIVIVQKMPKAGLPFALMRQIRGNNKLRSLAETIGKNHVLYYQAKSIQVRNLQLAPLHIDGDPVQTEESLDFTMQQGSINLLVP</sequence>
<dbReference type="SUPFAM" id="SSF111331">
    <property type="entry name" value="NAD kinase/diacylglycerol kinase-like"/>
    <property type="match status" value="1"/>
</dbReference>
<evidence type="ECO:0000256" key="4">
    <source>
        <dbReference type="ARBA" id="ARBA00022723"/>
    </source>
</evidence>
<dbReference type="PANTHER" id="PTHR12358:SF106">
    <property type="entry name" value="LIPID KINASE YEGS"/>
    <property type="match status" value="1"/>
</dbReference>
<dbReference type="KEGG" id="fls:GLV81_18045"/>
<evidence type="ECO:0000256" key="9">
    <source>
        <dbReference type="ARBA" id="ARBA00023098"/>
    </source>
</evidence>
<dbReference type="GO" id="GO:0008654">
    <property type="term" value="P:phospholipid biosynthetic process"/>
    <property type="evidence" value="ECO:0007669"/>
    <property type="project" value="UniProtKB-KW"/>
</dbReference>
<dbReference type="NCBIfam" id="TIGR00147">
    <property type="entry name" value="YegS/Rv2252/BmrU family lipid kinase"/>
    <property type="match status" value="1"/>
</dbReference>
<dbReference type="InterPro" id="IPR001206">
    <property type="entry name" value="Diacylglycerol_kinase_cat_dom"/>
</dbReference>
<keyword evidence="14" id="KW-1185">Reference proteome</keyword>
<dbReference type="SMART" id="SM00046">
    <property type="entry name" value="DAGKc"/>
    <property type="match status" value="1"/>
</dbReference>
<dbReference type="Gene3D" id="2.60.200.40">
    <property type="match status" value="1"/>
</dbReference>
<dbReference type="InterPro" id="IPR017438">
    <property type="entry name" value="ATP-NAD_kinase_N"/>
</dbReference>
<dbReference type="Pfam" id="PF00781">
    <property type="entry name" value="DAGK_cat"/>
    <property type="match status" value="1"/>
</dbReference>
<evidence type="ECO:0000256" key="2">
    <source>
        <dbReference type="ARBA" id="ARBA00022516"/>
    </source>
</evidence>
<keyword evidence="9" id="KW-0443">Lipid metabolism</keyword>
<keyword evidence="2" id="KW-0444">Lipid biosynthesis</keyword>
<dbReference type="InterPro" id="IPR005218">
    <property type="entry name" value="Diacylglycerol/lipid_kinase"/>
</dbReference>
<protein>
    <submittedName>
        <fullName evidence="13">YegS/Rv2252/BmrU family lipid kinase</fullName>
    </submittedName>
</protein>
<dbReference type="PROSITE" id="PS50146">
    <property type="entry name" value="DAGK"/>
    <property type="match status" value="1"/>
</dbReference>
<evidence type="ECO:0000313" key="14">
    <source>
        <dbReference type="Proteomes" id="UP000426027"/>
    </source>
</evidence>
<feature type="domain" description="DAGKc" evidence="12">
    <location>
        <begin position="4"/>
        <end position="133"/>
    </location>
</feature>
<dbReference type="Gene3D" id="3.40.50.10330">
    <property type="entry name" value="Probable inorganic polyphosphate/atp-NAD kinase, domain 1"/>
    <property type="match status" value="1"/>
</dbReference>
<keyword evidence="5" id="KW-0547">Nucleotide-binding</keyword>
<gene>
    <name evidence="13" type="ORF">GLV81_18045</name>
</gene>
<dbReference type="InterPro" id="IPR016064">
    <property type="entry name" value="NAD/diacylglycerol_kinase_sf"/>
</dbReference>
<evidence type="ECO:0000256" key="1">
    <source>
        <dbReference type="ARBA" id="ARBA00001946"/>
    </source>
</evidence>
<evidence type="ECO:0000313" key="13">
    <source>
        <dbReference type="EMBL" id="QGW29764.1"/>
    </source>
</evidence>
<dbReference type="EMBL" id="CP046566">
    <property type="protein sequence ID" value="QGW29764.1"/>
    <property type="molecule type" value="Genomic_DNA"/>
</dbReference>
<keyword evidence="11" id="KW-1208">Phospholipid metabolism</keyword>
<keyword evidence="8" id="KW-0460">Magnesium</keyword>
<evidence type="ECO:0000256" key="7">
    <source>
        <dbReference type="ARBA" id="ARBA00022840"/>
    </source>
</evidence>
<evidence type="ECO:0000256" key="8">
    <source>
        <dbReference type="ARBA" id="ARBA00022842"/>
    </source>
</evidence>
<dbReference type="InterPro" id="IPR050187">
    <property type="entry name" value="Lipid_Phosphate_FormReg"/>
</dbReference>
<dbReference type="Pfam" id="PF19279">
    <property type="entry name" value="YegS_C"/>
    <property type="match status" value="1"/>
</dbReference>
<dbReference type="GO" id="GO:0016301">
    <property type="term" value="F:kinase activity"/>
    <property type="evidence" value="ECO:0007669"/>
    <property type="project" value="UniProtKB-KW"/>
</dbReference>
<dbReference type="InterPro" id="IPR045540">
    <property type="entry name" value="YegS/DAGK_C"/>
</dbReference>
<dbReference type="GO" id="GO:0046872">
    <property type="term" value="F:metal ion binding"/>
    <property type="evidence" value="ECO:0007669"/>
    <property type="project" value="UniProtKB-KW"/>
</dbReference>
<evidence type="ECO:0000256" key="5">
    <source>
        <dbReference type="ARBA" id="ARBA00022741"/>
    </source>
</evidence>
<keyword evidence="4" id="KW-0479">Metal-binding</keyword>
<keyword evidence="3" id="KW-0808">Transferase</keyword>
<keyword evidence="10" id="KW-0594">Phospholipid biosynthesis</keyword>
<keyword evidence="6 13" id="KW-0418">Kinase</keyword>
<accession>A0A6I6GBE9</accession>
<dbReference type="Proteomes" id="UP000426027">
    <property type="component" value="Chromosome"/>
</dbReference>